<dbReference type="PANTHER" id="PTHR42681:SF6">
    <property type="entry name" value="BLL0263 PROTEIN"/>
    <property type="match status" value="1"/>
</dbReference>
<dbReference type="InterPro" id="IPR050858">
    <property type="entry name" value="Mal-CoA-ACP_Trans/PKS_FabD"/>
</dbReference>
<dbReference type="SMART" id="SM00827">
    <property type="entry name" value="PKS_AT"/>
    <property type="match status" value="1"/>
</dbReference>
<evidence type="ECO:0000259" key="1">
    <source>
        <dbReference type="SMART" id="SM00827"/>
    </source>
</evidence>
<dbReference type="Gene3D" id="3.40.366.10">
    <property type="entry name" value="Malonyl-Coenzyme A Acyl Carrier Protein, domain 2"/>
    <property type="match status" value="1"/>
</dbReference>
<dbReference type="RefSeq" id="WP_002715516.1">
    <property type="nucleotide sequence ID" value="NZ_UFSI01000001.1"/>
</dbReference>
<proteinExistence type="predicted"/>
<evidence type="ECO:0000313" key="3">
    <source>
        <dbReference type="Proteomes" id="UP000254343"/>
    </source>
</evidence>
<sequence>MSLAILCPGQGSQHPAMFAGLLGVESAKPILGRIEALTGLRLDRLDDPQVLTENRIAQILVVGHTLALWSSISDRPTHGLTVAGYSVGDLSAHALAGAISIEDALTLAEARGRAMDRAASEEGTPLGMTGLRGLSEQAIEDMASGSGVEIALVNGRDHIVIGAPVADLDRIEPLATAAGAHVKRLGVRVASHTSYLHSAATEFEAVLQQCEWRRPSHRLLSPIDGAAVTNKAQAVSSLARQIHVRLDWASTMLALREYGVTSTLECGAGKALTKMVEEEMPGIASRAADDFKTVVGLSTWIVRQSA</sequence>
<dbReference type="InterPro" id="IPR014043">
    <property type="entry name" value="Acyl_transferase_dom"/>
</dbReference>
<dbReference type="OrthoDB" id="9808564at2"/>
<dbReference type="SUPFAM" id="SSF55048">
    <property type="entry name" value="Probable ACP-binding domain of malonyl-CoA ACP transacylase"/>
    <property type="match status" value="1"/>
</dbReference>
<organism evidence="2 3">
    <name type="scientific">Afipia felis</name>
    <name type="common">Cat scratch disease bacillus</name>
    <dbReference type="NCBI Taxonomy" id="1035"/>
    <lineage>
        <taxon>Bacteria</taxon>
        <taxon>Pseudomonadati</taxon>
        <taxon>Pseudomonadota</taxon>
        <taxon>Alphaproteobacteria</taxon>
        <taxon>Hyphomicrobiales</taxon>
        <taxon>Nitrobacteraceae</taxon>
        <taxon>Afipia</taxon>
    </lineage>
</organism>
<dbReference type="EMBL" id="UIGB01000001">
    <property type="protein sequence ID" value="SUU84691.1"/>
    <property type="molecule type" value="Genomic_DNA"/>
</dbReference>
<dbReference type="AlphaFoldDB" id="A0A380W6V9"/>
<dbReference type="InterPro" id="IPR001227">
    <property type="entry name" value="Ac_transferase_dom_sf"/>
</dbReference>
<dbReference type="SUPFAM" id="SSF52151">
    <property type="entry name" value="FabD/lysophospholipase-like"/>
    <property type="match status" value="1"/>
</dbReference>
<dbReference type="Pfam" id="PF00698">
    <property type="entry name" value="Acyl_transf_1"/>
    <property type="match status" value="1"/>
</dbReference>
<dbReference type="EC" id="2.3.1.39" evidence="2"/>
<accession>A0A380W6V9</accession>
<feature type="domain" description="Malonyl-CoA:ACP transacylase (MAT)" evidence="1">
    <location>
        <begin position="6"/>
        <end position="300"/>
    </location>
</feature>
<protein>
    <submittedName>
        <fullName evidence="2">Malonyl CoA-acyl carrier protein transacylase</fullName>
        <ecNumber evidence="2">2.3.1.39</ecNumber>
    </submittedName>
</protein>
<keyword evidence="2" id="KW-0012">Acyltransferase</keyword>
<dbReference type="PANTHER" id="PTHR42681">
    <property type="entry name" value="MALONYL-COA-ACYL CARRIER PROTEIN TRANSACYLASE, MITOCHONDRIAL"/>
    <property type="match status" value="1"/>
</dbReference>
<dbReference type="InterPro" id="IPR016035">
    <property type="entry name" value="Acyl_Trfase/lysoPLipase"/>
</dbReference>
<evidence type="ECO:0000313" key="2">
    <source>
        <dbReference type="EMBL" id="SUU84691.1"/>
    </source>
</evidence>
<gene>
    <name evidence="2" type="primary">fabD_1</name>
    <name evidence="2" type="ORF">NCTC12722_01889</name>
</gene>
<name>A0A380W6V9_AFIFE</name>
<dbReference type="Gene3D" id="3.30.70.250">
    <property type="entry name" value="Malonyl-CoA ACP transacylase, ACP-binding"/>
    <property type="match status" value="1"/>
</dbReference>
<dbReference type="Proteomes" id="UP000254343">
    <property type="component" value="Unassembled WGS sequence"/>
</dbReference>
<dbReference type="GO" id="GO:0005829">
    <property type="term" value="C:cytosol"/>
    <property type="evidence" value="ECO:0007669"/>
    <property type="project" value="TreeGrafter"/>
</dbReference>
<reference evidence="2 3" key="1">
    <citation type="submission" date="2018-06" db="EMBL/GenBank/DDBJ databases">
        <authorList>
            <consortium name="Pathogen Informatics"/>
            <person name="Doyle S."/>
        </authorList>
    </citation>
    <scope>NUCLEOTIDE SEQUENCE [LARGE SCALE GENOMIC DNA]</scope>
    <source>
        <strain evidence="2 3">NCTC12722</strain>
    </source>
</reference>
<keyword evidence="2" id="KW-0808">Transferase</keyword>
<dbReference type="InterPro" id="IPR016036">
    <property type="entry name" value="Malonyl_transacylase_ACP-bd"/>
</dbReference>
<dbReference type="GO" id="GO:0004314">
    <property type="term" value="F:[acyl-carrier-protein] S-malonyltransferase activity"/>
    <property type="evidence" value="ECO:0007669"/>
    <property type="project" value="UniProtKB-EC"/>
</dbReference>
<dbReference type="GO" id="GO:0006633">
    <property type="term" value="P:fatty acid biosynthetic process"/>
    <property type="evidence" value="ECO:0007669"/>
    <property type="project" value="TreeGrafter"/>
</dbReference>